<dbReference type="PRINTS" id="PR00032">
    <property type="entry name" value="HTHARAC"/>
</dbReference>
<dbReference type="PANTHER" id="PTHR47893">
    <property type="entry name" value="REGULATORY PROTEIN PCHR"/>
    <property type="match status" value="1"/>
</dbReference>
<dbReference type="AlphaFoldDB" id="A0A1A9HYZ8"/>
<dbReference type="RefSeq" id="WP_067753023.1">
    <property type="nucleotide sequence ID" value="NZ_CP015772.1"/>
</dbReference>
<organism evidence="5 6">
    <name type="scientific">Niabella ginsenosidivorans</name>
    <dbReference type="NCBI Taxonomy" id="1176587"/>
    <lineage>
        <taxon>Bacteria</taxon>
        <taxon>Pseudomonadati</taxon>
        <taxon>Bacteroidota</taxon>
        <taxon>Chitinophagia</taxon>
        <taxon>Chitinophagales</taxon>
        <taxon>Chitinophagaceae</taxon>
        <taxon>Niabella</taxon>
    </lineage>
</organism>
<dbReference type="GO" id="GO:0003700">
    <property type="term" value="F:DNA-binding transcription factor activity"/>
    <property type="evidence" value="ECO:0007669"/>
    <property type="project" value="InterPro"/>
</dbReference>
<dbReference type="KEGG" id="nia:A8C56_05295"/>
<dbReference type="SMART" id="SM00342">
    <property type="entry name" value="HTH_ARAC"/>
    <property type="match status" value="1"/>
</dbReference>
<evidence type="ECO:0000259" key="4">
    <source>
        <dbReference type="PROSITE" id="PS01124"/>
    </source>
</evidence>
<accession>A0A1A9HYZ8</accession>
<proteinExistence type="predicted"/>
<dbReference type="Proteomes" id="UP000077667">
    <property type="component" value="Chromosome"/>
</dbReference>
<reference evidence="5 6" key="1">
    <citation type="submission" date="2016-05" db="EMBL/GenBank/DDBJ databases">
        <title>Niabella ginsenosidivorans BS26 whole genome sequencing.</title>
        <authorList>
            <person name="Im W.T."/>
            <person name="Siddiqi M.Z."/>
        </authorList>
    </citation>
    <scope>NUCLEOTIDE SEQUENCE [LARGE SCALE GENOMIC DNA]</scope>
    <source>
        <strain evidence="5 6">BS26</strain>
    </source>
</reference>
<dbReference type="PROSITE" id="PS01124">
    <property type="entry name" value="HTH_ARAC_FAMILY_2"/>
    <property type="match status" value="1"/>
</dbReference>
<feature type="domain" description="HTH araC/xylS-type" evidence="4">
    <location>
        <begin position="242"/>
        <end position="338"/>
    </location>
</feature>
<gene>
    <name evidence="5" type="ORF">A8C56_05295</name>
</gene>
<dbReference type="Gene3D" id="1.10.10.60">
    <property type="entry name" value="Homeodomain-like"/>
    <property type="match status" value="1"/>
</dbReference>
<protein>
    <recommendedName>
        <fullName evidence="4">HTH araC/xylS-type domain-containing protein</fullName>
    </recommendedName>
</protein>
<dbReference type="Pfam" id="PF12833">
    <property type="entry name" value="HTH_18"/>
    <property type="match status" value="1"/>
</dbReference>
<dbReference type="GO" id="GO:0043565">
    <property type="term" value="F:sequence-specific DNA binding"/>
    <property type="evidence" value="ECO:0007669"/>
    <property type="project" value="InterPro"/>
</dbReference>
<keyword evidence="1" id="KW-0805">Transcription regulation</keyword>
<keyword evidence="6" id="KW-1185">Reference proteome</keyword>
<sequence>MQRKKTVSSMAMSISGNGSQWVDIGLEMDLFIPAVPLVIERTEKYSFPFGDAAVTQIGLPDIYIVYGDIIFKRSRLHFRAFDVPEMVELHFALSGGGTLYNAINNKKYSFAPLMQNMIYMPYLDGTGDYRSHENYRFFEVHFTKERFLSLAKDCGPVLQLFADDIAAGRYAQLAEENLPMSFAMHHCIQSMINCTYTGGLKLLFLQSKCIELLVLQAEAFEQSVHKRQSSVLKSAHDKECIYNARAYLLRHADAPPSLSELAKLSGTNEFKLKKGFRELFHNSVFGYLNDYRLSRARELLSSGSTIKQVAGDLGYSSVQHFSTAFKKKYGVTPGRLQE</sequence>
<evidence type="ECO:0000313" key="5">
    <source>
        <dbReference type="EMBL" id="ANH80483.1"/>
    </source>
</evidence>
<keyword evidence="3" id="KW-0804">Transcription</keyword>
<dbReference type="OrthoDB" id="799767at2"/>
<dbReference type="InterPro" id="IPR053142">
    <property type="entry name" value="PchR_regulatory_protein"/>
</dbReference>
<dbReference type="InterPro" id="IPR018060">
    <property type="entry name" value="HTH_AraC"/>
</dbReference>
<dbReference type="InterPro" id="IPR009057">
    <property type="entry name" value="Homeodomain-like_sf"/>
</dbReference>
<dbReference type="STRING" id="1176587.A8C56_05295"/>
<dbReference type="InterPro" id="IPR020449">
    <property type="entry name" value="Tscrpt_reg_AraC-type_HTH"/>
</dbReference>
<keyword evidence="2" id="KW-0238">DNA-binding</keyword>
<name>A0A1A9HYZ8_9BACT</name>
<evidence type="ECO:0000256" key="2">
    <source>
        <dbReference type="ARBA" id="ARBA00023125"/>
    </source>
</evidence>
<dbReference type="EMBL" id="CP015772">
    <property type="protein sequence ID" value="ANH80483.1"/>
    <property type="molecule type" value="Genomic_DNA"/>
</dbReference>
<evidence type="ECO:0000313" key="6">
    <source>
        <dbReference type="Proteomes" id="UP000077667"/>
    </source>
</evidence>
<evidence type="ECO:0000256" key="3">
    <source>
        <dbReference type="ARBA" id="ARBA00023163"/>
    </source>
</evidence>
<evidence type="ECO:0000256" key="1">
    <source>
        <dbReference type="ARBA" id="ARBA00023015"/>
    </source>
</evidence>
<dbReference type="SUPFAM" id="SSF46689">
    <property type="entry name" value="Homeodomain-like"/>
    <property type="match status" value="1"/>
</dbReference>
<dbReference type="PANTHER" id="PTHR47893:SF1">
    <property type="entry name" value="REGULATORY PROTEIN PCHR"/>
    <property type="match status" value="1"/>
</dbReference>